<accession>A0A4Q7B2N8</accession>
<reference evidence="1 2" key="1">
    <citation type="submission" date="2019-02" db="EMBL/GenBank/DDBJ databases">
        <title>The Batch Genome Submission of Acinetobacter spp. strains.</title>
        <authorList>
            <person name="Qin J."/>
            <person name="Hu Y."/>
            <person name="Ye H."/>
            <person name="Wei L."/>
            <person name="Feng Y."/>
            <person name="Zong Z."/>
        </authorList>
    </citation>
    <scope>NUCLEOTIDE SEQUENCE [LARGE SCALE GENOMIC DNA]</scope>
    <source>
        <strain evidence="1 2">WCHABo060081</strain>
    </source>
</reference>
<sequence>MNEGLFLRWLHRAISINQNDVSAAQRAKRGRMHKIRAMRTEKQKVIFSIEQRKTAKKETCPRKEQINYSSLDILCVNFFKKSH</sequence>
<evidence type="ECO:0000313" key="2">
    <source>
        <dbReference type="Proteomes" id="UP000293483"/>
    </source>
</evidence>
<dbReference type="RefSeq" id="WP_130144046.1">
    <property type="nucleotide sequence ID" value="NZ_SGSU01000002.1"/>
</dbReference>
<dbReference type="AlphaFoldDB" id="A0A4Q7B2N8"/>
<proteinExistence type="predicted"/>
<protein>
    <submittedName>
        <fullName evidence="1">Uncharacterized protein</fullName>
    </submittedName>
</protein>
<name>A0A4Q7B2N8_9GAMM</name>
<dbReference type="EMBL" id="SGSU01000002">
    <property type="protein sequence ID" value="RZG69373.1"/>
    <property type="molecule type" value="Genomic_DNA"/>
</dbReference>
<dbReference type="Proteomes" id="UP000293483">
    <property type="component" value="Unassembled WGS sequence"/>
</dbReference>
<evidence type="ECO:0000313" key="1">
    <source>
        <dbReference type="EMBL" id="RZG69373.1"/>
    </source>
</evidence>
<comment type="caution">
    <text evidence="1">The sequence shown here is derived from an EMBL/GenBank/DDBJ whole genome shotgun (WGS) entry which is preliminary data.</text>
</comment>
<gene>
    <name evidence="1" type="ORF">EXE25_02795</name>
</gene>
<organism evidence="1 2">
    <name type="scientific">Acinetobacter bouvetii</name>
    <dbReference type="NCBI Taxonomy" id="202951"/>
    <lineage>
        <taxon>Bacteria</taxon>
        <taxon>Pseudomonadati</taxon>
        <taxon>Pseudomonadota</taxon>
        <taxon>Gammaproteobacteria</taxon>
        <taxon>Moraxellales</taxon>
        <taxon>Moraxellaceae</taxon>
        <taxon>Acinetobacter</taxon>
    </lineage>
</organism>